<evidence type="ECO:0000256" key="1">
    <source>
        <dbReference type="ARBA" id="ARBA00004141"/>
    </source>
</evidence>
<evidence type="ECO:0000256" key="2">
    <source>
        <dbReference type="ARBA" id="ARBA00022516"/>
    </source>
</evidence>
<keyword evidence="4 10" id="KW-0812">Transmembrane</keyword>
<accession>A0AAV2RUF9</accession>
<dbReference type="GO" id="GO:0042761">
    <property type="term" value="P:very long-chain fatty acid biosynthetic process"/>
    <property type="evidence" value="ECO:0007669"/>
    <property type="project" value="TreeGrafter"/>
</dbReference>
<dbReference type="GO" id="GO:0005789">
    <property type="term" value="C:endoplasmic reticulum membrane"/>
    <property type="evidence" value="ECO:0007669"/>
    <property type="project" value="TreeGrafter"/>
</dbReference>
<dbReference type="EC" id="2.3.1.199" evidence="10"/>
<evidence type="ECO:0000256" key="4">
    <source>
        <dbReference type="ARBA" id="ARBA00022692"/>
    </source>
</evidence>
<reference evidence="11 12" key="1">
    <citation type="submission" date="2024-05" db="EMBL/GenBank/DDBJ databases">
        <authorList>
            <person name="Wallberg A."/>
        </authorList>
    </citation>
    <scope>NUCLEOTIDE SEQUENCE [LARGE SCALE GENOMIC DNA]</scope>
</reference>
<feature type="transmembrane region" description="Helical" evidence="10">
    <location>
        <begin position="77"/>
        <end position="95"/>
    </location>
</feature>
<dbReference type="InterPro" id="IPR002076">
    <property type="entry name" value="ELO_fam"/>
</dbReference>
<organism evidence="11 12">
    <name type="scientific">Meganyctiphanes norvegica</name>
    <name type="common">Northern krill</name>
    <name type="synonym">Thysanopoda norvegica</name>
    <dbReference type="NCBI Taxonomy" id="48144"/>
    <lineage>
        <taxon>Eukaryota</taxon>
        <taxon>Metazoa</taxon>
        <taxon>Ecdysozoa</taxon>
        <taxon>Arthropoda</taxon>
        <taxon>Crustacea</taxon>
        <taxon>Multicrustacea</taxon>
        <taxon>Malacostraca</taxon>
        <taxon>Eumalacostraca</taxon>
        <taxon>Eucarida</taxon>
        <taxon>Euphausiacea</taxon>
        <taxon>Euphausiidae</taxon>
        <taxon>Meganyctiphanes</taxon>
    </lineage>
</organism>
<keyword evidence="12" id="KW-1185">Reference proteome</keyword>
<dbReference type="GO" id="GO:0019367">
    <property type="term" value="P:fatty acid elongation, saturated fatty acid"/>
    <property type="evidence" value="ECO:0007669"/>
    <property type="project" value="TreeGrafter"/>
</dbReference>
<keyword evidence="8 10" id="KW-0472">Membrane</keyword>
<keyword evidence="5 10" id="KW-0276">Fatty acid metabolism</keyword>
<dbReference type="AlphaFoldDB" id="A0AAV2RUF9"/>
<dbReference type="PANTHER" id="PTHR11157:SF17">
    <property type="entry name" value="ELONGATION OF VERY LONG CHAIN FATTY ACIDS PROTEIN 6"/>
    <property type="match status" value="1"/>
</dbReference>
<dbReference type="GO" id="GO:0034625">
    <property type="term" value="P:fatty acid elongation, monounsaturated fatty acid"/>
    <property type="evidence" value="ECO:0007669"/>
    <property type="project" value="TreeGrafter"/>
</dbReference>
<comment type="subcellular location">
    <subcellularLocation>
        <location evidence="1">Membrane</location>
        <topology evidence="1">Multi-pass membrane protein</topology>
    </subcellularLocation>
</comment>
<dbReference type="PANTHER" id="PTHR11157">
    <property type="entry name" value="FATTY ACID ACYL TRANSFERASE-RELATED"/>
    <property type="match status" value="1"/>
</dbReference>
<comment type="caution">
    <text evidence="11">The sequence shown here is derived from an EMBL/GenBank/DDBJ whole genome shotgun (WGS) entry which is preliminary data.</text>
</comment>
<keyword evidence="6 10" id="KW-1133">Transmembrane helix</keyword>
<protein>
    <recommendedName>
        <fullName evidence="10">Elongation of very long chain fatty acids protein</fullName>
        <ecNumber evidence="10">2.3.1.199</ecNumber>
    </recommendedName>
    <alternativeName>
        <fullName evidence="10">Very-long-chain 3-oxoacyl-CoA synthase</fullName>
    </alternativeName>
</protein>
<comment type="catalytic activity">
    <reaction evidence="10">
        <text>a very-long-chain acyl-CoA + malonyl-CoA + H(+) = a very-long-chain 3-oxoacyl-CoA + CO2 + CoA</text>
        <dbReference type="Rhea" id="RHEA:32727"/>
        <dbReference type="ChEBI" id="CHEBI:15378"/>
        <dbReference type="ChEBI" id="CHEBI:16526"/>
        <dbReference type="ChEBI" id="CHEBI:57287"/>
        <dbReference type="ChEBI" id="CHEBI:57384"/>
        <dbReference type="ChEBI" id="CHEBI:90725"/>
        <dbReference type="ChEBI" id="CHEBI:90736"/>
        <dbReference type="EC" id="2.3.1.199"/>
    </reaction>
</comment>
<dbReference type="Pfam" id="PF01151">
    <property type="entry name" value="ELO"/>
    <property type="match status" value="1"/>
</dbReference>
<evidence type="ECO:0000256" key="7">
    <source>
        <dbReference type="ARBA" id="ARBA00023098"/>
    </source>
</evidence>
<gene>
    <name evidence="11" type="ORF">MNOR_LOCUS29540</name>
</gene>
<keyword evidence="7 10" id="KW-0443">Lipid metabolism</keyword>
<dbReference type="GO" id="GO:0034626">
    <property type="term" value="P:fatty acid elongation, polyunsaturated fatty acid"/>
    <property type="evidence" value="ECO:0007669"/>
    <property type="project" value="TreeGrafter"/>
</dbReference>
<comment type="similarity">
    <text evidence="10">Belongs to the ELO family.</text>
</comment>
<dbReference type="EMBL" id="CAXKWB010034427">
    <property type="protein sequence ID" value="CAL4144704.1"/>
    <property type="molecule type" value="Genomic_DNA"/>
</dbReference>
<proteinExistence type="inferred from homology"/>
<sequence>MSSPSGHMEYLKVDWHNPDTTVFPLKSLNTTTVYDLSESAGIYGGYYKLATNFTYGYTFDFENQFDPRRATGWWRHYWWTGLIFIAAYVFFIHYGQRVMRDRPRYELRKVLVVWNIILAIFSTMGALRMTPEMIHMLQNFGFSFSVCVAGKP</sequence>
<keyword evidence="9 10" id="KW-0275">Fatty acid biosynthesis</keyword>
<evidence type="ECO:0000256" key="5">
    <source>
        <dbReference type="ARBA" id="ARBA00022832"/>
    </source>
</evidence>
<evidence type="ECO:0000313" key="11">
    <source>
        <dbReference type="EMBL" id="CAL4144704.1"/>
    </source>
</evidence>
<evidence type="ECO:0000256" key="10">
    <source>
        <dbReference type="RuleBase" id="RU361115"/>
    </source>
</evidence>
<evidence type="ECO:0000256" key="9">
    <source>
        <dbReference type="ARBA" id="ARBA00023160"/>
    </source>
</evidence>
<dbReference type="Proteomes" id="UP001497623">
    <property type="component" value="Unassembled WGS sequence"/>
</dbReference>
<evidence type="ECO:0000256" key="6">
    <source>
        <dbReference type="ARBA" id="ARBA00022989"/>
    </source>
</evidence>
<comment type="caution">
    <text evidence="10">Lacks conserved residue(s) required for the propagation of feature annotation.</text>
</comment>
<dbReference type="GO" id="GO:0009922">
    <property type="term" value="F:fatty acid elongase activity"/>
    <property type="evidence" value="ECO:0007669"/>
    <property type="project" value="UniProtKB-EC"/>
</dbReference>
<keyword evidence="3 10" id="KW-0808">Transferase</keyword>
<evidence type="ECO:0000256" key="8">
    <source>
        <dbReference type="ARBA" id="ARBA00023136"/>
    </source>
</evidence>
<evidence type="ECO:0000313" key="12">
    <source>
        <dbReference type="Proteomes" id="UP001497623"/>
    </source>
</evidence>
<feature type="transmembrane region" description="Helical" evidence="10">
    <location>
        <begin position="107"/>
        <end position="127"/>
    </location>
</feature>
<dbReference type="GO" id="GO:0030148">
    <property type="term" value="P:sphingolipid biosynthetic process"/>
    <property type="evidence" value="ECO:0007669"/>
    <property type="project" value="TreeGrafter"/>
</dbReference>
<evidence type="ECO:0000256" key="3">
    <source>
        <dbReference type="ARBA" id="ARBA00022679"/>
    </source>
</evidence>
<keyword evidence="2 10" id="KW-0444">Lipid biosynthesis</keyword>
<name>A0AAV2RUF9_MEGNR</name>